<dbReference type="InterPro" id="IPR013783">
    <property type="entry name" value="Ig-like_fold"/>
</dbReference>
<dbReference type="GeneID" id="116296359"/>
<dbReference type="Proteomes" id="UP000515163">
    <property type="component" value="Unplaced"/>
</dbReference>
<accession>A0A6P8I5I0</accession>
<feature type="signal peptide" evidence="2">
    <location>
        <begin position="1"/>
        <end position="24"/>
    </location>
</feature>
<protein>
    <submittedName>
        <fullName evidence="4">Uncharacterized protein LOC116296359</fullName>
    </submittedName>
</protein>
<dbReference type="InterPro" id="IPR036179">
    <property type="entry name" value="Ig-like_dom_sf"/>
</dbReference>
<dbReference type="SUPFAM" id="SSF48726">
    <property type="entry name" value="Immunoglobulin"/>
    <property type="match status" value="1"/>
</dbReference>
<dbReference type="AlphaFoldDB" id="A0A6P8I5I0"/>
<feature type="region of interest" description="Disordered" evidence="1">
    <location>
        <begin position="166"/>
        <end position="185"/>
    </location>
</feature>
<dbReference type="OrthoDB" id="10277929at2759"/>
<dbReference type="KEGG" id="aten:116296359"/>
<gene>
    <name evidence="4" type="primary">LOC116296359</name>
</gene>
<evidence type="ECO:0000256" key="1">
    <source>
        <dbReference type="SAM" id="MobiDB-lite"/>
    </source>
</evidence>
<dbReference type="InParanoid" id="A0A6P8I5I0"/>
<sequence length="223" mass="24830">MLSSSTHTFWLLLLKLFATKIVRCTIVGPTRLQDLVGNDVIFKWNTTDGREVLSAVWGLGNKQMPDPQFINVNTKNGKTISPSLPKTYTGRVDFVGNLSQGHAWFVIKNLTRNDTAEYIARISDGDVSELQSYSVLLSVKDRQDNFTAFVSKPTLPEEIVTVSSDYTNNTKNASSQTPRPPSSEATSITPHLLFTMFLVLIGQLIWLKGHLDENAPIFESPNN</sequence>
<feature type="chain" id="PRO_5028416794" evidence="2">
    <location>
        <begin position="25"/>
        <end position="223"/>
    </location>
</feature>
<name>A0A6P8I5I0_ACTTE</name>
<evidence type="ECO:0000313" key="4">
    <source>
        <dbReference type="RefSeq" id="XP_031560232.1"/>
    </source>
</evidence>
<dbReference type="RefSeq" id="XP_031560232.1">
    <property type="nucleotide sequence ID" value="XM_031704372.1"/>
</dbReference>
<organism evidence="3 4">
    <name type="scientific">Actinia tenebrosa</name>
    <name type="common">Australian red waratah sea anemone</name>
    <dbReference type="NCBI Taxonomy" id="6105"/>
    <lineage>
        <taxon>Eukaryota</taxon>
        <taxon>Metazoa</taxon>
        <taxon>Cnidaria</taxon>
        <taxon>Anthozoa</taxon>
        <taxon>Hexacorallia</taxon>
        <taxon>Actiniaria</taxon>
        <taxon>Actiniidae</taxon>
        <taxon>Actinia</taxon>
    </lineage>
</organism>
<proteinExistence type="predicted"/>
<keyword evidence="3" id="KW-1185">Reference proteome</keyword>
<reference evidence="4" key="1">
    <citation type="submission" date="2025-08" db="UniProtKB">
        <authorList>
            <consortium name="RefSeq"/>
        </authorList>
    </citation>
    <scope>IDENTIFICATION</scope>
</reference>
<dbReference type="Gene3D" id="2.60.40.10">
    <property type="entry name" value="Immunoglobulins"/>
    <property type="match status" value="1"/>
</dbReference>
<evidence type="ECO:0000313" key="3">
    <source>
        <dbReference type="Proteomes" id="UP000515163"/>
    </source>
</evidence>
<evidence type="ECO:0000256" key="2">
    <source>
        <dbReference type="SAM" id="SignalP"/>
    </source>
</evidence>
<keyword evidence="2" id="KW-0732">Signal</keyword>